<feature type="domain" description="Pyridoxamine 5'-phosphate oxidase N-terminal" evidence="2">
    <location>
        <begin position="35"/>
        <end position="160"/>
    </location>
</feature>
<dbReference type="RefSeq" id="WP_253855350.1">
    <property type="nucleotide sequence ID" value="NZ_BAAALM010000016.1"/>
</dbReference>
<name>A0ABN1VS96_9PSEU</name>
<keyword evidence="4" id="KW-1185">Reference proteome</keyword>
<evidence type="ECO:0000313" key="4">
    <source>
        <dbReference type="Proteomes" id="UP001500467"/>
    </source>
</evidence>
<organism evidence="3 4">
    <name type="scientific">Prauserella alba</name>
    <dbReference type="NCBI Taxonomy" id="176898"/>
    <lineage>
        <taxon>Bacteria</taxon>
        <taxon>Bacillati</taxon>
        <taxon>Actinomycetota</taxon>
        <taxon>Actinomycetes</taxon>
        <taxon>Pseudonocardiales</taxon>
        <taxon>Pseudonocardiaceae</taxon>
        <taxon>Prauserella</taxon>
    </lineage>
</organism>
<accession>A0ABN1VS96</accession>
<dbReference type="EMBL" id="BAAALM010000016">
    <property type="protein sequence ID" value="GAA1217636.1"/>
    <property type="molecule type" value="Genomic_DNA"/>
</dbReference>
<proteinExistence type="predicted"/>
<evidence type="ECO:0000259" key="2">
    <source>
        <dbReference type="Pfam" id="PF01243"/>
    </source>
</evidence>
<dbReference type="PANTHER" id="PTHR35176">
    <property type="entry name" value="HEME OXYGENASE HI_0854-RELATED"/>
    <property type="match status" value="1"/>
</dbReference>
<protein>
    <submittedName>
        <fullName evidence="3">Pyridoxamine 5'-phosphate oxidase family protein</fullName>
    </submittedName>
</protein>
<dbReference type="InterPro" id="IPR011576">
    <property type="entry name" value="Pyridox_Oxase_N"/>
</dbReference>
<keyword evidence="1" id="KW-0560">Oxidoreductase</keyword>
<dbReference type="SUPFAM" id="SSF50475">
    <property type="entry name" value="FMN-binding split barrel"/>
    <property type="match status" value="1"/>
</dbReference>
<dbReference type="InterPro" id="IPR012349">
    <property type="entry name" value="Split_barrel_FMN-bd"/>
</dbReference>
<sequence length="177" mass="19136">MQVHPVVEAIPPVGRGTGIDAQSELEPLPWDGAERRLNADAFCWLATVRPDGAPHVAPLFAVWSGSRAYVSSKDTARKSRNLTGDSRCVLTTDVDAAHVIVEGRGVRVSDQDTLRRASEAFEAVYGWPTTVAGDLLDAPFGAPTSGGPPYAVFEIEPETAFAFPLEGTFLPTRWRFL</sequence>
<reference evidence="3 4" key="1">
    <citation type="journal article" date="2019" name="Int. J. Syst. Evol. Microbiol.">
        <title>The Global Catalogue of Microorganisms (GCM) 10K type strain sequencing project: providing services to taxonomists for standard genome sequencing and annotation.</title>
        <authorList>
            <consortium name="The Broad Institute Genomics Platform"/>
            <consortium name="The Broad Institute Genome Sequencing Center for Infectious Disease"/>
            <person name="Wu L."/>
            <person name="Ma J."/>
        </authorList>
    </citation>
    <scope>NUCLEOTIDE SEQUENCE [LARGE SCALE GENOMIC DNA]</scope>
    <source>
        <strain evidence="3 4">JCM 13022</strain>
    </source>
</reference>
<evidence type="ECO:0000256" key="1">
    <source>
        <dbReference type="ARBA" id="ARBA00023002"/>
    </source>
</evidence>
<dbReference type="Pfam" id="PF01243">
    <property type="entry name" value="PNPOx_N"/>
    <property type="match status" value="1"/>
</dbReference>
<gene>
    <name evidence="3" type="ORF">GCM10009675_45090</name>
</gene>
<dbReference type="Gene3D" id="2.30.110.10">
    <property type="entry name" value="Electron Transport, Fmn-binding Protein, Chain A"/>
    <property type="match status" value="1"/>
</dbReference>
<dbReference type="PANTHER" id="PTHR35176:SF4">
    <property type="entry name" value="PYRIDOXAMINE 5'-PHOSPHATE OXIDASE-RELATED FMN-BINDING"/>
    <property type="match status" value="1"/>
</dbReference>
<dbReference type="InterPro" id="IPR052019">
    <property type="entry name" value="F420H2_bilvrd_red/Heme_oxyg"/>
</dbReference>
<evidence type="ECO:0000313" key="3">
    <source>
        <dbReference type="EMBL" id="GAA1217636.1"/>
    </source>
</evidence>
<dbReference type="Proteomes" id="UP001500467">
    <property type="component" value="Unassembled WGS sequence"/>
</dbReference>
<comment type="caution">
    <text evidence="3">The sequence shown here is derived from an EMBL/GenBank/DDBJ whole genome shotgun (WGS) entry which is preliminary data.</text>
</comment>